<feature type="transmembrane region" description="Helical" evidence="7">
    <location>
        <begin position="130"/>
        <end position="156"/>
    </location>
</feature>
<evidence type="ECO:0000256" key="7">
    <source>
        <dbReference type="SAM" id="Phobius"/>
    </source>
</evidence>
<dbReference type="Pfam" id="PF12801">
    <property type="entry name" value="Fer4_5"/>
    <property type="match status" value="2"/>
</dbReference>
<keyword evidence="5" id="KW-0408">Iron</keyword>
<dbReference type="PANTHER" id="PTHR30176:SF3">
    <property type="entry name" value="FERREDOXIN-TYPE PROTEIN NAPH"/>
    <property type="match status" value="1"/>
</dbReference>
<keyword evidence="7" id="KW-0472">Membrane</keyword>
<evidence type="ECO:0000313" key="10">
    <source>
        <dbReference type="Proteomes" id="UP000276437"/>
    </source>
</evidence>
<keyword evidence="7" id="KW-0812">Transmembrane</keyword>
<dbReference type="EMBL" id="AP018449">
    <property type="protein sequence ID" value="BBB90177.1"/>
    <property type="molecule type" value="Genomic_DNA"/>
</dbReference>
<dbReference type="OrthoDB" id="9810688at2"/>
<dbReference type="SUPFAM" id="SSF54862">
    <property type="entry name" value="4Fe-4S ferredoxins"/>
    <property type="match status" value="2"/>
</dbReference>
<dbReference type="PROSITE" id="PS00198">
    <property type="entry name" value="4FE4S_FER_1"/>
    <property type="match status" value="3"/>
</dbReference>
<evidence type="ECO:0000313" key="9">
    <source>
        <dbReference type="EMBL" id="BBB90177.1"/>
    </source>
</evidence>
<keyword evidence="1" id="KW-0813">Transport</keyword>
<dbReference type="Proteomes" id="UP000276437">
    <property type="component" value="Chromosome"/>
</dbReference>
<accession>A0A348AGH9</accession>
<reference evidence="9 10" key="1">
    <citation type="journal article" date="2018" name="Int. J. Syst. Evol. Microbiol.">
        <title>Methylomusa anaerophila gen. nov., sp. nov., an anaerobic methanol-utilizing bacterium isolated from a microbial fuel cell.</title>
        <authorList>
            <person name="Amano N."/>
            <person name="Yamamuro A."/>
            <person name="Miyahara M."/>
            <person name="Kouzuma A."/>
            <person name="Abe T."/>
            <person name="Watanabe K."/>
        </authorList>
    </citation>
    <scope>NUCLEOTIDE SEQUENCE [LARGE SCALE GENOMIC DNA]</scope>
    <source>
        <strain evidence="9 10">MMFC1</strain>
    </source>
</reference>
<dbReference type="InterPro" id="IPR017896">
    <property type="entry name" value="4Fe4S_Fe-S-bd"/>
</dbReference>
<evidence type="ECO:0000256" key="5">
    <source>
        <dbReference type="ARBA" id="ARBA00023004"/>
    </source>
</evidence>
<evidence type="ECO:0000259" key="8">
    <source>
        <dbReference type="PROSITE" id="PS51379"/>
    </source>
</evidence>
<organism evidence="9 10">
    <name type="scientific">Methylomusa anaerophila</name>
    <dbReference type="NCBI Taxonomy" id="1930071"/>
    <lineage>
        <taxon>Bacteria</taxon>
        <taxon>Bacillati</taxon>
        <taxon>Bacillota</taxon>
        <taxon>Negativicutes</taxon>
        <taxon>Selenomonadales</taxon>
        <taxon>Sporomusaceae</taxon>
        <taxon>Methylomusa</taxon>
    </lineage>
</organism>
<dbReference type="Pfam" id="PF12838">
    <property type="entry name" value="Fer4_7"/>
    <property type="match status" value="2"/>
</dbReference>
<feature type="domain" description="4Fe-4S ferredoxin-type" evidence="8">
    <location>
        <begin position="351"/>
        <end position="380"/>
    </location>
</feature>
<dbReference type="PROSITE" id="PS51379">
    <property type="entry name" value="4FE4S_FER_2"/>
    <property type="match status" value="5"/>
</dbReference>
<sequence>MFNRKFIAGQLRFWQFTLPAALFILSVYMILRLEYPLAGFTEWLLWISRLDPLLLFAYSGASHAIPHWVWLPVAVLLITALAGRIYCGWICPVGGLLGLLPNLTRYFPRRGVRAGLAGRGILNFLAKLKYWWLLLVVALLFAGNSILLIFTPSALLSHEIMRLYFQQIPWLLFAALGLGLVFFPRFWCVYVCPSGILMAAVACIRPAKLRIAAGCVDCGLCHNVCPVKTGKEKQGAAGGECLVCAACWSVCPVSAVTWKQISPRTEGAGQSRRDFITVGIGIIGAGFLSFFASGLFGRSRAAAQVLRPPGALPENDFLATCTRCGRCTKVCPSAALVPMPFASGLITFETPRFVPRKGRCELCMLCPKVCPSGALKDVAVADVKIGTAAIDKKTCLAWAQGKLCLVCAEQCPVHAVVMDEAKRPAIDAGKCVGCGACENSCPLEDPAVVVAPKSTL</sequence>
<feature type="domain" description="4Fe-4S ferredoxin-type" evidence="8">
    <location>
        <begin position="311"/>
        <end position="341"/>
    </location>
</feature>
<feature type="transmembrane region" description="Helical" evidence="7">
    <location>
        <begin position="12"/>
        <end position="31"/>
    </location>
</feature>
<dbReference type="PANTHER" id="PTHR30176">
    <property type="entry name" value="FERREDOXIN-TYPE PROTEIN NAPH"/>
    <property type="match status" value="1"/>
</dbReference>
<keyword evidence="6" id="KW-0411">Iron-sulfur</keyword>
<dbReference type="KEGG" id="mana:MAMMFC1_00825"/>
<keyword evidence="4" id="KW-0249">Electron transport</keyword>
<keyword evidence="2" id="KW-0004">4Fe-4S</keyword>
<evidence type="ECO:0000256" key="4">
    <source>
        <dbReference type="ARBA" id="ARBA00022982"/>
    </source>
</evidence>
<dbReference type="GO" id="GO:0046872">
    <property type="term" value="F:metal ion binding"/>
    <property type="evidence" value="ECO:0007669"/>
    <property type="project" value="UniProtKB-KW"/>
</dbReference>
<proteinExistence type="predicted"/>
<keyword evidence="10" id="KW-1185">Reference proteome</keyword>
<name>A0A348AGH9_9FIRM</name>
<evidence type="ECO:0000256" key="2">
    <source>
        <dbReference type="ARBA" id="ARBA00022485"/>
    </source>
</evidence>
<feature type="domain" description="4Fe-4S ferredoxin-type" evidence="8">
    <location>
        <begin position="240"/>
        <end position="261"/>
    </location>
</feature>
<feature type="domain" description="4Fe-4S ferredoxin-type" evidence="8">
    <location>
        <begin position="422"/>
        <end position="453"/>
    </location>
</feature>
<dbReference type="CDD" id="cd16373">
    <property type="entry name" value="DMSOR_beta_like"/>
    <property type="match status" value="1"/>
</dbReference>
<feature type="domain" description="4Fe-4S ferredoxin-type" evidence="8">
    <location>
        <begin position="207"/>
        <end position="235"/>
    </location>
</feature>
<dbReference type="InterPro" id="IPR051684">
    <property type="entry name" value="Electron_Trans/Redox"/>
</dbReference>
<gene>
    <name evidence="9" type="primary">yccM_1</name>
    <name evidence="9" type="ORF">MAMMFC1_00825</name>
</gene>
<feature type="transmembrane region" description="Helical" evidence="7">
    <location>
        <begin position="168"/>
        <end position="187"/>
    </location>
</feature>
<keyword evidence="7" id="KW-1133">Transmembrane helix</keyword>
<keyword evidence="3" id="KW-0479">Metal-binding</keyword>
<dbReference type="GO" id="GO:0051539">
    <property type="term" value="F:4 iron, 4 sulfur cluster binding"/>
    <property type="evidence" value="ECO:0007669"/>
    <property type="project" value="UniProtKB-KW"/>
</dbReference>
<dbReference type="Gene3D" id="3.30.70.20">
    <property type="match status" value="2"/>
</dbReference>
<dbReference type="GO" id="GO:0005886">
    <property type="term" value="C:plasma membrane"/>
    <property type="evidence" value="ECO:0007669"/>
    <property type="project" value="TreeGrafter"/>
</dbReference>
<feature type="transmembrane region" description="Helical" evidence="7">
    <location>
        <begin position="73"/>
        <end position="100"/>
    </location>
</feature>
<evidence type="ECO:0000256" key="6">
    <source>
        <dbReference type="ARBA" id="ARBA00023014"/>
    </source>
</evidence>
<evidence type="ECO:0000256" key="3">
    <source>
        <dbReference type="ARBA" id="ARBA00022723"/>
    </source>
</evidence>
<feature type="transmembrane region" description="Helical" evidence="7">
    <location>
        <begin position="275"/>
        <end position="297"/>
    </location>
</feature>
<evidence type="ECO:0000256" key="1">
    <source>
        <dbReference type="ARBA" id="ARBA00022448"/>
    </source>
</evidence>
<dbReference type="AlphaFoldDB" id="A0A348AGH9"/>
<dbReference type="InterPro" id="IPR017900">
    <property type="entry name" value="4Fe4S_Fe_S_CS"/>
</dbReference>
<protein>
    <submittedName>
        <fullName evidence="9">Putative electron transport protein YccM</fullName>
    </submittedName>
</protein>
<dbReference type="RefSeq" id="WP_126306710.1">
    <property type="nucleotide sequence ID" value="NZ_AP018449.1"/>
</dbReference>